<feature type="transmembrane region" description="Helical" evidence="7">
    <location>
        <begin position="161"/>
        <end position="180"/>
    </location>
</feature>
<evidence type="ECO:0000256" key="6">
    <source>
        <dbReference type="ARBA" id="ARBA00023136"/>
    </source>
</evidence>
<comment type="caution">
    <text evidence="9">The sequence shown here is derived from an EMBL/GenBank/DDBJ whole genome shotgun (WGS) entry which is preliminary data.</text>
</comment>
<keyword evidence="9" id="KW-0012">Acyltransferase</keyword>
<keyword evidence="9" id="KW-0808">Transferase</keyword>
<evidence type="ECO:0000256" key="5">
    <source>
        <dbReference type="ARBA" id="ARBA00022989"/>
    </source>
</evidence>
<accession>A0AB36DH29</accession>
<dbReference type="GO" id="GO:0005886">
    <property type="term" value="C:plasma membrane"/>
    <property type="evidence" value="ECO:0007669"/>
    <property type="project" value="UniProtKB-SubCell"/>
</dbReference>
<keyword evidence="4 7" id="KW-0812">Transmembrane</keyword>
<feature type="transmembrane region" description="Helical" evidence="7">
    <location>
        <begin position="20"/>
        <end position="38"/>
    </location>
</feature>
<reference evidence="9" key="1">
    <citation type="journal article" date="2020" name="Cell Host Microbe">
        <title>Functional and Genomic Variation between Human-Derived Isolates of Lachnospiraceae Reveals Inter- and Intra-Species Diversity.</title>
        <authorList>
            <person name="Sorbara M.T."/>
            <person name="Littmann E.R."/>
            <person name="Fontana E."/>
            <person name="Moody T.U."/>
            <person name="Kohout C.E."/>
            <person name="Gjonbalaj M."/>
            <person name="Eaton V."/>
            <person name="Seok R."/>
            <person name="Leiner I.M."/>
            <person name="Pamer E.G."/>
        </authorList>
    </citation>
    <scope>NUCLEOTIDE SEQUENCE</scope>
    <source>
        <strain evidence="9">MSK.11.9</strain>
    </source>
</reference>
<dbReference type="Pfam" id="PF01757">
    <property type="entry name" value="Acyl_transf_3"/>
    <property type="match status" value="1"/>
</dbReference>
<proteinExistence type="inferred from homology"/>
<reference evidence="9" key="2">
    <citation type="submission" date="2020-02" db="EMBL/GenBank/DDBJ databases">
        <authorList>
            <person name="Littmann E."/>
            <person name="Sorbara M."/>
        </authorList>
    </citation>
    <scope>NUCLEOTIDE SEQUENCE</scope>
    <source>
        <strain evidence="9">MSK.11.9</strain>
    </source>
</reference>
<dbReference type="PANTHER" id="PTHR40074:SF2">
    <property type="entry name" value="O-ACETYLTRANSFERASE WECH"/>
    <property type="match status" value="1"/>
</dbReference>
<dbReference type="EMBL" id="JAAIRY010000016">
    <property type="protein sequence ID" value="NSI65661.1"/>
    <property type="molecule type" value="Genomic_DNA"/>
</dbReference>
<evidence type="ECO:0000256" key="1">
    <source>
        <dbReference type="ARBA" id="ARBA00004651"/>
    </source>
</evidence>
<name>A0AB36DH29_MEDGN</name>
<feature type="domain" description="Acyltransferase 3" evidence="8">
    <location>
        <begin position="12"/>
        <end position="326"/>
    </location>
</feature>
<evidence type="ECO:0000313" key="9">
    <source>
        <dbReference type="EMBL" id="NSI65661.1"/>
    </source>
</evidence>
<feature type="transmembrane region" description="Helical" evidence="7">
    <location>
        <begin position="93"/>
        <end position="113"/>
    </location>
</feature>
<keyword evidence="6 7" id="KW-0472">Membrane</keyword>
<evidence type="ECO:0000259" key="8">
    <source>
        <dbReference type="Pfam" id="PF01757"/>
    </source>
</evidence>
<dbReference type="AlphaFoldDB" id="A0AB36DH29"/>
<feature type="transmembrane region" description="Helical" evidence="7">
    <location>
        <begin position="50"/>
        <end position="73"/>
    </location>
</feature>
<keyword evidence="3" id="KW-1003">Cell membrane</keyword>
<dbReference type="PANTHER" id="PTHR40074">
    <property type="entry name" value="O-ACETYLTRANSFERASE WECH"/>
    <property type="match status" value="1"/>
</dbReference>
<dbReference type="GO" id="GO:0009246">
    <property type="term" value="P:enterobacterial common antigen biosynthetic process"/>
    <property type="evidence" value="ECO:0007669"/>
    <property type="project" value="TreeGrafter"/>
</dbReference>
<keyword evidence="5 7" id="KW-1133">Transmembrane helix</keyword>
<dbReference type="RefSeq" id="WP_173903629.1">
    <property type="nucleotide sequence ID" value="NZ_JAAIRY010000016.1"/>
</dbReference>
<dbReference type="InterPro" id="IPR002656">
    <property type="entry name" value="Acyl_transf_3_dom"/>
</dbReference>
<evidence type="ECO:0000256" key="4">
    <source>
        <dbReference type="ARBA" id="ARBA00022692"/>
    </source>
</evidence>
<dbReference type="Proteomes" id="UP001296581">
    <property type="component" value="Unassembled WGS sequence"/>
</dbReference>
<feature type="transmembrane region" description="Helical" evidence="7">
    <location>
        <begin position="186"/>
        <end position="203"/>
    </location>
</feature>
<protein>
    <submittedName>
        <fullName evidence="9">Acyltransferase</fullName>
    </submittedName>
</protein>
<comment type="subcellular location">
    <subcellularLocation>
        <location evidence="1">Cell membrane</location>
        <topology evidence="1">Multi-pass membrane protein</topology>
    </subcellularLocation>
</comment>
<evidence type="ECO:0000256" key="3">
    <source>
        <dbReference type="ARBA" id="ARBA00022475"/>
    </source>
</evidence>
<comment type="similarity">
    <text evidence="2">Belongs to the acyltransferase 3 family.</text>
</comment>
<feature type="transmembrane region" description="Helical" evidence="7">
    <location>
        <begin position="278"/>
        <end position="294"/>
    </location>
</feature>
<organism evidence="9 10">
    <name type="scientific">Mediterraneibacter gnavus</name>
    <name type="common">Ruminococcus gnavus</name>
    <dbReference type="NCBI Taxonomy" id="33038"/>
    <lineage>
        <taxon>Bacteria</taxon>
        <taxon>Bacillati</taxon>
        <taxon>Bacillota</taxon>
        <taxon>Clostridia</taxon>
        <taxon>Lachnospirales</taxon>
        <taxon>Lachnospiraceae</taxon>
        <taxon>Mediterraneibacter</taxon>
    </lineage>
</organism>
<evidence type="ECO:0000256" key="2">
    <source>
        <dbReference type="ARBA" id="ARBA00007400"/>
    </source>
</evidence>
<feature type="transmembrane region" description="Helical" evidence="7">
    <location>
        <begin position="210"/>
        <end position="234"/>
    </location>
</feature>
<evidence type="ECO:0000313" key="10">
    <source>
        <dbReference type="Proteomes" id="UP001296581"/>
    </source>
</evidence>
<dbReference type="GO" id="GO:0016413">
    <property type="term" value="F:O-acetyltransferase activity"/>
    <property type="evidence" value="ECO:0007669"/>
    <property type="project" value="TreeGrafter"/>
</dbReference>
<feature type="transmembrane region" description="Helical" evidence="7">
    <location>
        <begin position="314"/>
        <end position="335"/>
    </location>
</feature>
<feature type="transmembrane region" description="Helical" evidence="7">
    <location>
        <begin position="246"/>
        <end position="266"/>
    </location>
</feature>
<gene>
    <name evidence="9" type="ORF">G4981_10310</name>
</gene>
<evidence type="ECO:0000256" key="7">
    <source>
        <dbReference type="SAM" id="Phobius"/>
    </source>
</evidence>
<feature type="transmembrane region" description="Helical" evidence="7">
    <location>
        <begin position="133"/>
        <end position="149"/>
    </location>
</feature>
<sequence length="353" mass="40588">MKSNVNVKSSRNNSLDILRLVCMAMVISVHYFGIGGGIRQAENVTSFNYLIASIISVFCRPAVNCFYLISGFFIVYSDKELSINKLLSKVQPIWIRTFLCSVFLYFIFVIAKIAPFDWKICIQSFFPVMFKQYWYVTVFVLLIFIRPFWGRMLVKLSNKELGVLILVMLLFDSIQTSFGFNAFEERGYGFLHAITMLTLGYCISRMKKLCLNSVSSIIIYIMVSCIAGGVAIIQNRMFPNQMEATILLYNSPLIIISSVAMFDFFINMDIRCTFISRIAPHVFTIYLINDHPMIRRYFWKEVLHCDSIAGSNFMILHWLGCTIGFMMSGILLDYIGNKLIKYIGNHGRGSDRK</sequence>